<dbReference type="AlphaFoldDB" id="A0A7X8XVT0"/>
<accession>A0A7X8XVT0</accession>
<dbReference type="RefSeq" id="WP_168882354.1">
    <property type="nucleotide sequence ID" value="NZ_JABAIL010000003.1"/>
</dbReference>
<dbReference type="EMBL" id="JABAIL010000003">
    <property type="protein sequence ID" value="NLR91638.1"/>
    <property type="molecule type" value="Genomic_DNA"/>
</dbReference>
<name>A0A7X8XVT0_9BACT</name>
<proteinExistence type="predicted"/>
<evidence type="ECO:0000313" key="1">
    <source>
        <dbReference type="EMBL" id="NLR91638.1"/>
    </source>
</evidence>
<sequence length="144" mass="16353">MLKKIIRNCIEEYQKNKIDTLKEELQNEIEASKVNDTDLDSQSHRYQALTAEVDTSARVVEAIAAMNHLKKIPVHKSKSITEGSLIEIENMILFVGINTQKFHDLGHDIMGISVSSPLFKTLENKSAGDMVRFNDQRFHVLSVK</sequence>
<keyword evidence="2" id="KW-1185">Reference proteome</keyword>
<protein>
    <recommendedName>
        <fullName evidence="3">Transcription elongation factor</fullName>
    </recommendedName>
</protein>
<evidence type="ECO:0000313" key="2">
    <source>
        <dbReference type="Proteomes" id="UP000585050"/>
    </source>
</evidence>
<reference evidence="1 2" key="1">
    <citation type="submission" date="2020-04" db="EMBL/GenBank/DDBJ databases">
        <title>Flammeovirga sp. SR4, a novel species isolated from seawater.</title>
        <authorList>
            <person name="Wang X."/>
        </authorList>
    </citation>
    <scope>NUCLEOTIDE SEQUENCE [LARGE SCALE GENOMIC DNA]</scope>
    <source>
        <strain evidence="1 2">SR4</strain>
    </source>
</reference>
<evidence type="ECO:0008006" key="3">
    <source>
        <dbReference type="Google" id="ProtNLM"/>
    </source>
</evidence>
<comment type="caution">
    <text evidence="1">The sequence shown here is derived from an EMBL/GenBank/DDBJ whole genome shotgun (WGS) entry which is preliminary data.</text>
</comment>
<dbReference type="Proteomes" id="UP000585050">
    <property type="component" value="Unassembled WGS sequence"/>
</dbReference>
<gene>
    <name evidence="1" type="ORF">HGP29_10500</name>
</gene>
<organism evidence="1 2">
    <name type="scientific">Flammeovirga agarivorans</name>
    <dbReference type="NCBI Taxonomy" id="2726742"/>
    <lineage>
        <taxon>Bacteria</taxon>
        <taxon>Pseudomonadati</taxon>
        <taxon>Bacteroidota</taxon>
        <taxon>Cytophagia</taxon>
        <taxon>Cytophagales</taxon>
        <taxon>Flammeovirgaceae</taxon>
        <taxon>Flammeovirga</taxon>
    </lineage>
</organism>